<organism evidence="1 2">
    <name type="scientific">Trichonephila clavipes</name>
    <name type="common">Golden silk orbweaver</name>
    <name type="synonym">Nephila clavipes</name>
    <dbReference type="NCBI Taxonomy" id="2585209"/>
    <lineage>
        <taxon>Eukaryota</taxon>
        <taxon>Metazoa</taxon>
        <taxon>Ecdysozoa</taxon>
        <taxon>Arthropoda</taxon>
        <taxon>Chelicerata</taxon>
        <taxon>Arachnida</taxon>
        <taxon>Araneae</taxon>
        <taxon>Araneomorphae</taxon>
        <taxon>Entelegynae</taxon>
        <taxon>Araneoidea</taxon>
        <taxon>Nephilidae</taxon>
        <taxon>Trichonephila</taxon>
    </lineage>
</organism>
<gene>
    <name evidence="1" type="ORF">TNCV_850061</name>
</gene>
<dbReference type="Proteomes" id="UP000887159">
    <property type="component" value="Unassembled WGS sequence"/>
</dbReference>
<comment type="caution">
    <text evidence="1">The sequence shown here is derived from an EMBL/GenBank/DDBJ whole genome shotgun (WGS) entry which is preliminary data.</text>
</comment>
<dbReference type="EMBL" id="BMAU01021227">
    <property type="protein sequence ID" value="GFY01398.1"/>
    <property type="molecule type" value="Genomic_DNA"/>
</dbReference>
<protein>
    <submittedName>
        <fullName evidence="1">Uncharacterized protein</fullName>
    </submittedName>
</protein>
<sequence>MEECKTLQQRDVHRTSAGLSIRSLVQVPRGPDKLDLPDLLFINFNPPVTRRPVDFLCPGPELRLNRLSIERPACR</sequence>
<name>A0A8X6S6J7_TRICX</name>
<proteinExistence type="predicted"/>
<evidence type="ECO:0000313" key="2">
    <source>
        <dbReference type="Proteomes" id="UP000887159"/>
    </source>
</evidence>
<keyword evidence="2" id="KW-1185">Reference proteome</keyword>
<evidence type="ECO:0000313" key="1">
    <source>
        <dbReference type="EMBL" id="GFY01398.1"/>
    </source>
</evidence>
<dbReference type="AlphaFoldDB" id="A0A8X6S6J7"/>
<reference evidence="1" key="1">
    <citation type="submission" date="2020-08" db="EMBL/GenBank/DDBJ databases">
        <title>Multicomponent nature underlies the extraordinary mechanical properties of spider dragline silk.</title>
        <authorList>
            <person name="Kono N."/>
            <person name="Nakamura H."/>
            <person name="Mori M."/>
            <person name="Yoshida Y."/>
            <person name="Ohtoshi R."/>
            <person name="Malay A.D."/>
            <person name="Moran D.A.P."/>
            <person name="Tomita M."/>
            <person name="Numata K."/>
            <person name="Arakawa K."/>
        </authorList>
    </citation>
    <scope>NUCLEOTIDE SEQUENCE</scope>
</reference>
<accession>A0A8X6S6J7</accession>